<dbReference type="Proteomes" id="UP000192251">
    <property type="component" value="Chromosome"/>
</dbReference>
<evidence type="ECO:0000313" key="2">
    <source>
        <dbReference type="EMBL" id="ARF71737.1"/>
    </source>
</evidence>
<sequence>MGVGPDLGPEADSVRAPASPCDAGLTPDVAPASDPDPAPALAPDPDPASAPDPAPAPDPTPAPASPRPPAPVVVSWLSITSSPSRPPGPSAARPVAWPVPTAGSCGSDPATRRRSRAGGGRHRPPARSP</sequence>
<accession>A0ABC8BN32</accession>
<evidence type="ECO:0000313" key="3">
    <source>
        <dbReference type="Proteomes" id="UP000192251"/>
    </source>
</evidence>
<proteinExistence type="predicted"/>
<reference evidence="2 3" key="1">
    <citation type="submission" date="2017-04" db="EMBL/GenBank/DDBJ databases">
        <title>The complete genome sequence of Streptomyces albolongus YIM 101047, the producer of novel bafilomycins and novel odoriferous sesquiterpenoids.</title>
        <authorList>
            <person name="Yin M."/>
            <person name="Jiang Y."/>
        </authorList>
    </citation>
    <scope>NUCLEOTIDE SEQUENCE [LARGE SCALE GENOMIC DNA]</scope>
    <source>
        <strain evidence="2 3">YIM 101047</strain>
    </source>
</reference>
<gene>
    <name evidence="2" type="ORF">B7C62_05320</name>
</gene>
<dbReference type="KEGG" id="kab:B7C62_05320"/>
<feature type="compositionally biased region" description="Basic residues" evidence="1">
    <location>
        <begin position="112"/>
        <end position="129"/>
    </location>
</feature>
<keyword evidence="3" id="KW-1185">Reference proteome</keyword>
<feature type="compositionally biased region" description="Pro residues" evidence="1">
    <location>
        <begin position="34"/>
        <end position="71"/>
    </location>
</feature>
<feature type="region of interest" description="Disordered" evidence="1">
    <location>
        <begin position="1"/>
        <end position="129"/>
    </location>
</feature>
<dbReference type="EMBL" id="CP020563">
    <property type="protein sequence ID" value="ARF71737.1"/>
    <property type="molecule type" value="Genomic_DNA"/>
</dbReference>
<organism evidence="2 3">
    <name type="scientific">Kitasatospora albolonga</name>
    <dbReference type="NCBI Taxonomy" id="68173"/>
    <lineage>
        <taxon>Bacteria</taxon>
        <taxon>Bacillati</taxon>
        <taxon>Actinomycetota</taxon>
        <taxon>Actinomycetes</taxon>
        <taxon>Kitasatosporales</taxon>
        <taxon>Streptomycetaceae</taxon>
        <taxon>Kitasatospora</taxon>
    </lineage>
</organism>
<dbReference type="AlphaFoldDB" id="A0ABC8BN32"/>
<evidence type="ECO:0000256" key="1">
    <source>
        <dbReference type="SAM" id="MobiDB-lite"/>
    </source>
</evidence>
<name>A0ABC8BN32_9ACTN</name>
<protein>
    <submittedName>
        <fullName evidence="2">Uncharacterized protein</fullName>
    </submittedName>
</protein>